<dbReference type="InterPro" id="IPR036770">
    <property type="entry name" value="Ankyrin_rpt-contain_sf"/>
</dbReference>
<dbReference type="Pfam" id="PF12796">
    <property type="entry name" value="Ank_2"/>
    <property type="match status" value="3"/>
</dbReference>
<feature type="domain" description="Protein kinase" evidence="7">
    <location>
        <begin position="246"/>
        <end position="540"/>
    </location>
</feature>
<evidence type="ECO:0000256" key="5">
    <source>
        <dbReference type="PROSITE-ProRule" id="PRU00023"/>
    </source>
</evidence>
<dbReference type="PROSITE" id="PS00108">
    <property type="entry name" value="PROTEIN_KINASE_ST"/>
    <property type="match status" value="1"/>
</dbReference>
<dbReference type="PROSITE" id="PS00107">
    <property type="entry name" value="PROTEIN_KINASE_ATP"/>
    <property type="match status" value="1"/>
</dbReference>
<accession>A0A1V9Z2W9</accession>
<dbReference type="InterPro" id="IPR017441">
    <property type="entry name" value="Protein_kinase_ATP_BS"/>
</dbReference>
<evidence type="ECO:0000259" key="7">
    <source>
        <dbReference type="PROSITE" id="PS50011"/>
    </source>
</evidence>
<dbReference type="Gene3D" id="1.10.510.10">
    <property type="entry name" value="Transferase(Phosphotransferase) domain 1"/>
    <property type="match status" value="1"/>
</dbReference>
<organism evidence="8 9">
    <name type="scientific">Achlya hypogyna</name>
    <name type="common">Oomycete</name>
    <name type="synonym">Protoachlya hypogyna</name>
    <dbReference type="NCBI Taxonomy" id="1202772"/>
    <lineage>
        <taxon>Eukaryota</taxon>
        <taxon>Sar</taxon>
        <taxon>Stramenopiles</taxon>
        <taxon>Oomycota</taxon>
        <taxon>Saprolegniomycetes</taxon>
        <taxon>Saprolegniales</taxon>
        <taxon>Achlyaceae</taxon>
        <taxon>Achlya</taxon>
    </lineage>
</organism>
<dbReference type="InterPro" id="IPR002110">
    <property type="entry name" value="Ankyrin_rpt"/>
</dbReference>
<dbReference type="SMART" id="SM00248">
    <property type="entry name" value="ANK"/>
    <property type="match status" value="8"/>
</dbReference>
<dbReference type="PANTHER" id="PTHR24198">
    <property type="entry name" value="ANKYRIN REPEAT AND PROTEIN KINASE DOMAIN-CONTAINING PROTEIN"/>
    <property type="match status" value="1"/>
</dbReference>
<keyword evidence="4 5" id="KW-0040">ANK repeat</keyword>
<proteinExistence type="predicted"/>
<dbReference type="PROSITE" id="PS50088">
    <property type="entry name" value="ANK_REPEAT"/>
    <property type="match status" value="3"/>
</dbReference>
<feature type="repeat" description="ANK" evidence="5">
    <location>
        <begin position="70"/>
        <end position="102"/>
    </location>
</feature>
<dbReference type="SMART" id="SM00220">
    <property type="entry name" value="S_TKc"/>
    <property type="match status" value="1"/>
</dbReference>
<evidence type="ECO:0000256" key="6">
    <source>
        <dbReference type="PROSITE-ProRule" id="PRU10141"/>
    </source>
</evidence>
<evidence type="ECO:0000256" key="1">
    <source>
        <dbReference type="ARBA" id="ARBA00022737"/>
    </source>
</evidence>
<feature type="repeat" description="ANK" evidence="5">
    <location>
        <begin position="103"/>
        <end position="135"/>
    </location>
</feature>
<dbReference type="STRING" id="1202772.A0A1V9Z2W9"/>
<dbReference type="InterPro" id="IPR000719">
    <property type="entry name" value="Prot_kinase_dom"/>
</dbReference>
<dbReference type="GO" id="GO:0005524">
    <property type="term" value="F:ATP binding"/>
    <property type="evidence" value="ECO:0007669"/>
    <property type="project" value="UniProtKB-UniRule"/>
</dbReference>
<protein>
    <submittedName>
        <fullName evidence="8">Protein kinase</fullName>
    </submittedName>
</protein>
<dbReference type="PROSITE" id="PS50011">
    <property type="entry name" value="PROTEIN_KINASE_DOM"/>
    <property type="match status" value="1"/>
</dbReference>
<dbReference type="PANTHER" id="PTHR24198:SF165">
    <property type="entry name" value="ANKYRIN REPEAT-CONTAINING PROTEIN-RELATED"/>
    <property type="match status" value="1"/>
</dbReference>
<dbReference type="Proteomes" id="UP000243579">
    <property type="component" value="Unassembled WGS sequence"/>
</dbReference>
<gene>
    <name evidence="8" type="ORF">ACHHYP_18013</name>
</gene>
<evidence type="ECO:0000256" key="2">
    <source>
        <dbReference type="ARBA" id="ARBA00022741"/>
    </source>
</evidence>
<feature type="binding site" evidence="6">
    <location>
        <position position="797"/>
    </location>
    <ligand>
        <name>ATP</name>
        <dbReference type="ChEBI" id="CHEBI:30616"/>
    </ligand>
</feature>
<dbReference type="OrthoDB" id="4062651at2759"/>
<keyword evidence="9" id="KW-1185">Reference proteome</keyword>
<dbReference type="EMBL" id="JNBR01000464">
    <property type="protein sequence ID" value="OQR92358.1"/>
    <property type="molecule type" value="Genomic_DNA"/>
</dbReference>
<name>A0A1V9Z2W9_ACHHY</name>
<dbReference type="GO" id="GO:0004672">
    <property type="term" value="F:protein kinase activity"/>
    <property type="evidence" value="ECO:0007669"/>
    <property type="project" value="InterPro"/>
</dbReference>
<keyword evidence="2 6" id="KW-0547">Nucleotide-binding</keyword>
<dbReference type="AlphaFoldDB" id="A0A1V9Z2W9"/>
<evidence type="ECO:0000256" key="3">
    <source>
        <dbReference type="ARBA" id="ARBA00022840"/>
    </source>
</evidence>
<keyword evidence="8" id="KW-0418">Kinase</keyword>
<comment type="caution">
    <text evidence="8">The sequence shown here is derived from an EMBL/GenBank/DDBJ whole genome shotgun (WGS) entry which is preliminary data.</text>
</comment>
<dbReference type="SUPFAM" id="SSF56112">
    <property type="entry name" value="Protein kinase-like (PK-like)"/>
    <property type="match status" value="1"/>
</dbReference>
<reference evidence="8 9" key="1">
    <citation type="journal article" date="2014" name="Genome Biol. Evol.">
        <title>The secreted proteins of Achlya hypogyna and Thraustotheca clavata identify the ancestral oomycete secretome and reveal gene acquisitions by horizontal gene transfer.</title>
        <authorList>
            <person name="Misner I."/>
            <person name="Blouin N."/>
            <person name="Leonard G."/>
            <person name="Richards T.A."/>
            <person name="Lane C.E."/>
        </authorList>
    </citation>
    <scope>NUCLEOTIDE SEQUENCE [LARGE SCALE GENOMIC DNA]</scope>
    <source>
        <strain evidence="8 9">ATCC 48635</strain>
    </source>
</reference>
<keyword evidence="1" id="KW-0677">Repeat</keyword>
<evidence type="ECO:0000313" key="8">
    <source>
        <dbReference type="EMBL" id="OQR92358.1"/>
    </source>
</evidence>
<dbReference type="Gene3D" id="3.30.200.20">
    <property type="entry name" value="Phosphorylase Kinase, domain 1"/>
    <property type="match status" value="1"/>
</dbReference>
<dbReference type="InterPro" id="IPR011009">
    <property type="entry name" value="Kinase-like_dom_sf"/>
</dbReference>
<dbReference type="Gene3D" id="1.25.40.20">
    <property type="entry name" value="Ankyrin repeat-containing domain"/>
    <property type="match status" value="4"/>
</dbReference>
<sequence>MAAATAGHDAVVASLLRTGRDTFERAQVWKINHQDQDGNTLLHVAAARGFVGVVRALLTYGADVHVVNQAKDSALHVAAACGHDLIVQVFVDAGANLNTLNAKSETPLICAITAHHTSTTKVLLSLNADVKIDDSAAPILIAVRDGDLEAAQSHLRNCSNINTVDEEGNTVVHLAIVGNHFAILQMLLQVDEIAIDIKNKMGDTPMKLAIKICNDAFVAALDAKRNAQPALMAVSHNLRLPRPTVVLYDKQLGRRGHAVVYAGKYQGRDVAVKEFIDASPESMAREVAVMQKCDHLQQVASLTSQTCSSPYIVDLVAVSKSITGRPVLLLEYMDMENVSTISTSSATTPTRRFPELGGALGVAKAVEYLHAKGFVHRDIKLSNVLLSRNFYIKLGDFGIARVANTTMTSRVGTDGYMAPEVVKGGHYSTAADIYSFGVLMTKLFAQMPPWCQELADACMSRIPSCRPKASDVVLRIKQHCEQELRQPPPTNRTVLPQKDMLHRMSLMSKKLGQMAEEFQAERYKTYEDVVAEFNENHPEVQLVAAAARGDATTVEAHLKNGVDASSTDLLGQSALIAAIKNGHDAIALRLLKSKADVCRAHAHLIEAMQQTLKGNIQVAKMNVLFDRIVRYNHALHLLGLRRTTPLALAEKDSRMARAFAAIQAEGEALIVAIRCGDDTAVAQLVLNKSHVNVNVRDRLGNTALHWAVLLERDAVLVSLLSIDGIATDVVNSSGDTPMSLAMRRGYIKAVEALHQKHPREVPKIEIGDFETTDEILGTGASGNVVRGVFMGQAVAVKSMHRDSELATTKRCASAYILAP</sequence>
<keyword evidence="8" id="KW-0808">Transferase</keyword>
<dbReference type="PROSITE" id="PS50297">
    <property type="entry name" value="ANK_REP_REGION"/>
    <property type="match status" value="2"/>
</dbReference>
<keyword evidence="3 6" id="KW-0067">ATP-binding</keyword>
<dbReference type="InterPro" id="IPR008271">
    <property type="entry name" value="Ser/Thr_kinase_AS"/>
</dbReference>
<feature type="repeat" description="ANK" evidence="5">
    <location>
        <begin position="37"/>
        <end position="69"/>
    </location>
</feature>
<evidence type="ECO:0000313" key="9">
    <source>
        <dbReference type="Proteomes" id="UP000243579"/>
    </source>
</evidence>
<dbReference type="Pfam" id="PF00069">
    <property type="entry name" value="Pkinase"/>
    <property type="match status" value="1"/>
</dbReference>
<dbReference type="SUPFAM" id="SSF48403">
    <property type="entry name" value="Ankyrin repeat"/>
    <property type="match status" value="2"/>
</dbReference>
<evidence type="ECO:0000256" key="4">
    <source>
        <dbReference type="ARBA" id="ARBA00023043"/>
    </source>
</evidence>